<organism evidence="1 2">
    <name type="scientific">Mycobacterium triplex</name>
    <dbReference type="NCBI Taxonomy" id="47839"/>
    <lineage>
        <taxon>Bacteria</taxon>
        <taxon>Bacillati</taxon>
        <taxon>Actinomycetota</taxon>
        <taxon>Actinomycetes</taxon>
        <taxon>Mycobacteriales</taxon>
        <taxon>Mycobacteriaceae</taxon>
        <taxon>Mycobacterium</taxon>
        <taxon>Mycobacterium simiae complex</taxon>
    </lineage>
</organism>
<evidence type="ECO:0000313" key="2">
    <source>
        <dbReference type="Proteomes" id="UP000193710"/>
    </source>
</evidence>
<name>A0ABX3W9I4_9MYCO</name>
<reference evidence="1 2" key="1">
    <citation type="submission" date="2016-01" db="EMBL/GenBank/DDBJ databases">
        <title>The new phylogeny of the genus Mycobacterium.</title>
        <authorList>
            <person name="Tarcisio F."/>
            <person name="Conor M."/>
            <person name="Antonella G."/>
            <person name="Elisabetta G."/>
            <person name="Giulia F.S."/>
            <person name="Sara T."/>
            <person name="Anna F."/>
            <person name="Clotilde B."/>
            <person name="Roberto B."/>
            <person name="Veronica D.S."/>
            <person name="Fabio R."/>
            <person name="Monica P."/>
            <person name="Olivier J."/>
            <person name="Enrico T."/>
            <person name="Nicola S."/>
        </authorList>
    </citation>
    <scope>NUCLEOTIDE SEQUENCE [LARGE SCALE GENOMIC DNA]</scope>
    <source>
        <strain evidence="1 2">DSM 44626</strain>
    </source>
</reference>
<sequence>MTGPRRTPGADQHPEQVQRCHLVGDDDVTVCSRGSTPARDAGENDCAAIESLWDRKDDAERHRARLGGQLELQSPAVGSGIAGGSIDPIRGSAALRAPAHDARVI</sequence>
<keyword evidence="2" id="KW-1185">Reference proteome</keyword>
<dbReference type="EMBL" id="LQPY01000011">
    <property type="protein sequence ID" value="ORX06292.1"/>
    <property type="molecule type" value="Genomic_DNA"/>
</dbReference>
<accession>A0ABX3W9I4</accession>
<evidence type="ECO:0000313" key="1">
    <source>
        <dbReference type="EMBL" id="ORX06292.1"/>
    </source>
</evidence>
<comment type="caution">
    <text evidence="1">The sequence shown here is derived from an EMBL/GenBank/DDBJ whole genome shotgun (WGS) entry which is preliminary data.</text>
</comment>
<protein>
    <submittedName>
        <fullName evidence="1">Uncharacterized protein</fullName>
    </submittedName>
</protein>
<proteinExistence type="predicted"/>
<gene>
    <name evidence="1" type="ORF">AWC29_08525</name>
</gene>
<dbReference type="Proteomes" id="UP000193710">
    <property type="component" value="Unassembled WGS sequence"/>
</dbReference>